<organism evidence="2 3">
    <name type="scientific">Stenomitos frigidus AS-A4</name>
    <dbReference type="NCBI Taxonomy" id="2933935"/>
    <lineage>
        <taxon>Bacteria</taxon>
        <taxon>Bacillati</taxon>
        <taxon>Cyanobacteriota</taxon>
        <taxon>Cyanophyceae</taxon>
        <taxon>Leptolyngbyales</taxon>
        <taxon>Leptolyngbyaceae</taxon>
        <taxon>Stenomitos</taxon>
    </lineage>
</organism>
<reference evidence="2 3" key="1">
    <citation type="submission" date="2022-04" db="EMBL/GenBank/DDBJ databases">
        <title>Positive selection, recombination, and allopatry shape intraspecific diversity of widespread and dominant cyanobacteria.</title>
        <authorList>
            <person name="Wei J."/>
            <person name="Shu W."/>
            <person name="Hu C."/>
        </authorList>
    </citation>
    <scope>NUCLEOTIDE SEQUENCE [LARGE SCALE GENOMIC DNA]</scope>
    <source>
        <strain evidence="2 3">AS-A4</strain>
    </source>
</reference>
<dbReference type="Proteomes" id="UP001476950">
    <property type="component" value="Unassembled WGS sequence"/>
</dbReference>
<proteinExistence type="predicted"/>
<protein>
    <submittedName>
        <fullName evidence="2">Uncharacterized protein</fullName>
    </submittedName>
</protein>
<feature type="compositionally biased region" description="Polar residues" evidence="1">
    <location>
        <begin position="18"/>
        <end position="30"/>
    </location>
</feature>
<evidence type="ECO:0000313" key="2">
    <source>
        <dbReference type="EMBL" id="MEP1058922.1"/>
    </source>
</evidence>
<feature type="compositionally biased region" description="Low complexity" evidence="1">
    <location>
        <begin position="62"/>
        <end position="75"/>
    </location>
</feature>
<evidence type="ECO:0000313" key="3">
    <source>
        <dbReference type="Proteomes" id="UP001476950"/>
    </source>
</evidence>
<dbReference type="RefSeq" id="WP_190448327.1">
    <property type="nucleotide sequence ID" value="NZ_JAMPLM010000007.1"/>
</dbReference>
<comment type="caution">
    <text evidence="2">The sequence shown here is derived from an EMBL/GenBank/DDBJ whole genome shotgun (WGS) entry which is preliminary data.</text>
</comment>
<gene>
    <name evidence="2" type="ORF">NDI38_10785</name>
</gene>
<accession>A0ABV0KIK4</accession>
<name>A0ABV0KIK4_9CYAN</name>
<dbReference type="EMBL" id="JAMPLM010000007">
    <property type="protein sequence ID" value="MEP1058922.1"/>
    <property type="molecule type" value="Genomic_DNA"/>
</dbReference>
<evidence type="ECO:0000256" key="1">
    <source>
        <dbReference type="SAM" id="MobiDB-lite"/>
    </source>
</evidence>
<keyword evidence="3" id="KW-1185">Reference proteome</keyword>
<sequence>MSSGHASHKGGGIKQSHDNGQLDSAATTPVANPEDLLGEGEGYPFNAQGTEVNPAATERPQESSAESQQSGQSNA</sequence>
<feature type="region of interest" description="Disordered" evidence="1">
    <location>
        <begin position="1"/>
        <end position="75"/>
    </location>
</feature>